<dbReference type="SMART" id="SM00185">
    <property type="entry name" value="ARM"/>
    <property type="match status" value="4"/>
</dbReference>
<proteinExistence type="inferred from homology"/>
<dbReference type="GO" id="GO:0015031">
    <property type="term" value="P:protein transport"/>
    <property type="evidence" value="ECO:0007669"/>
    <property type="project" value="UniProtKB-KW"/>
</dbReference>
<evidence type="ECO:0000256" key="3">
    <source>
        <dbReference type="ARBA" id="ARBA00022927"/>
    </source>
</evidence>
<dbReference type="InterPro" id="IPR016024">
    <property type="entry name" value="ARM-type_fold"/>
</dbReference>
<accession>A0A914PWL8</accession>
<evidence type="ECO:0000256" key="1">
    <source>
        <dbReference type="ARBA" id="ARBA00010394"/>
    </source>
</evidence>
<keyword evidence="2" id="KW-0813">Transport</keyword>
<dbReference type="Gene3D" id="1.25.10.10">
    <property type="entry name" value="Leucine-rich Repeat Variant"/>
    <property type="match status" value="1"/>
</dbReference>
<dbReference type="InterPro" id="IPR000225">
    <property type="entry name" value="Armadillo"/>
</dbReference>
<evidence type="ECO:0000313" key="4">
    <source>
        <dbReference type="Proteomes" id="UP000887578"/>
    </source>
</evidence>
<keyword evidence="3" id="KW-0653">Protein transport</keyword>
<dbReference type="PANTHER" id="PTHR23316">
    <property type="entry name" value="IMPORTIN ALPHA"/>
    <property type="match status" value="1"/>
</dbReference>
<comment type="similarity">
    <text evidence="1">Belongs to the importin alpha family.</text>
</comment>
<dbReference type="Pfam" id="PF00514">
    <property type="entry name" value="Arm"/>
    <property type="match status" value="1"/>
</dbReference>
<dbReference type="Proteomes" id="UP000887578">
    <property type="component" value="Unplaced"/>
</dbReference>
<protein>
    <submittedName>
        <fullName evidence="5">Uncharacterized protein</fullName>
    </submittedName>
</protein>
<dbReference type="SUPFAM" id="SSF48371">
    <property type="entry name" value="ARM repeat"/>
    <property type="match status" value="1"/>
</dbReference>
<evidence type="ECO:0000256" key="2">
    <source>
        <dbReference type="ARBA" id="ARBA00022448"/>
    </source>
</evidence>
<dbReference type="WBParaSite" id="PDA_v2.g19252.t1">
    <property type="protein sequence ID" value="PDA_v2.g19252.t1"/>
    <property type="gene ID" value="PDA_v2.g19252"/>
</dbReference>
<dbReference type="AlphaFoldDB" id="A0A914PWL8"/>
<sequence length="396" mass="46094">MFFCSDKHGLQTAAWTLSRIVSDSSEYCQMTIDCGAIPILVKLFEHSNKIVRSQAYCLLQNILQFHPFIFDECMELNFHDKIFFALSSNPSSYEWINLSAIIGVCRPDKNILKNVEHFLFSLEKYFPTKKEITDEIGERLWNLWYFPTKKEFAEHIVEILWNLCYEEKELCQMVIKCGILDKLVPLWNILHAESSTKIISTFGRIARQQKFNTMIVDTGVLKIINHLLQSFDTELTEETLSFLLFFATDSESVQEIIEANIIPSLIQISEGCGSFGKKAAITLQQLLYEGNSEQTMKITKMNALPSLYNYLNNKNDEILIQRILETFFNVLKKCEKVNVKLIYDEMEEYGIPDKIKILQSHENEDIRQLSIKFVETYFNANIASKSMKEENDYEYV</sequence>
<name>A0A914PWL8_9BILA</name>
<dbReference type="InterPro" id="IPR011989">
    <property type="entry name" value="ARM-like"/>
</dbReference>
<organism evidence="4 5">
    <name type="scientific">Panagrolaimus davidi</name>
    <dbReference type="NCBI Taxonomy" id="227884"/>
    <lineage>
        <taxon>Eukaryota</taxon>
        <taxon>Metazoa</taxon>
        <taxon>Ecdysozoa</taxon>
        <taxon>Nematoda</taxon>
        <taxon>Chromadorea</taxon>
        <taxon>Rhabditida</taxon>
        <taxon>Tylenchina</taxon>
        <taxon>Panagrolaimomorpha</taxon>
        <taxon>Panagrolaimoidea</taxon>
        <taxon>Panagrolaimidae</taxon>
        <taxon>Panagrolaimus</taxon>
    </lineage>
</organism>
<evidence type="ECO:0000313" key="5">
    <source>
        <dbReference type="WBParaSite" id="PDA_v2.g19252.t1"/>
    </source>
</evidence>
<keyword evidence="4" id="KW-1185">Reference proteome</keyword>
<reference evidence="5" key="1">
    <citation type="submission" date="2022-11" db="UniProtKB">
        <authorList>
            <consortium name="WormBaseParasite"/>
        </authorList>
    </citation>
    <scope>IDENTIFICATION</scope>
</reference>